<feature type="transmembrane region" description="Helical" evidence="23">
    <location>
        <begin position="571"/>
        <end position="593"/>
    </location>
</feature>
<feature type="transmembrane region" description="Helical" evidence="23">
    <location>
        <begin position="511"/>
        <end position="533"/>
    </location>
</feature>
<evidence type="ECO:0000256" key="6">
    <source>
        <dbReference type="ARBA" id="ARBA00022525"/>
    </source>
</evidence>
<evidence type="ECO:0000256" key="23">
    <source>
        <dbReference type="SAM" id="Phobius"/>
    </source>
</evidence>
<accession>A0A9Q0XI29</accession>
<dbReference type="Gene3D" id="1.20.1070.10">
    <property type="entry name" value="Rhodopsin 7-helix transmembrane proteins"/>
    <property type="match status" value="1"/>
</dbReference>
<dbReference type="PANTHER" id="PTHR12011:SF318">
    <property type="entry name" value="ADHESION G-PROTEIN COUPLED RECEPTOR G1"/>
    <property type="match status" value="1"/>
</dbReference>
<dbReference type="AlphaFoldDB" id="A0A9Q0XI29"/>
<keyword evidence="5" id="KW-1003">Cell membrane</keyword>
<keyword evidence="18" id="KW-0675">Receptor</keyword>
<dbReference type="GO" id="GO:0007189">
    <property type="term" value="P:adenylate cyclase-activating G protein-coupled receptor signaling pathway"/>
    <property type="evidence" value="ECO:0007669"/>
    <property type="project" value="TreeGrafter"/>
</dbReference>
<evidence type="ECO:0000313" key="27">
    <source>
        <dbReference type="EMBL" id="KAJ7312130.1"/>
    </source>
</evidence>
<dbReference type="InterPro" id="IPR017981">
    <property type="entry name" value="GPCR_2-like_7TM"/>
</dbReference>
<keyword evidence="20" id="KW-0807">Transducer</keyword>
<sequence>MLLFLLPLLLQLPSTHGHRKGKEDFRFCADRMQIEKGEVHYGFQEKTISVINTADRLKITAPFPPGRQNGILPEPGTWPLPEIVGSYRFCVFWFQDRSLLMLSYGGRNYTLSSEATYPLYSPNITAKSNQTGGRLLHNASYAFDKGLHNFSLPGASTYTFSFTESGKVSLRDVEEELRHTSKMLKKLEMEMNNPIKGRTPKRGNPFEPLLHLESTLGQLALQEQNKTLQDGELLQASVWRIPSQHPKTLSIKSKMEQEKTVRGYEVTLPKFIFENTRPGPKEDGLKVVHLAATSQILFKGQNSSQILGGKVIGISMGRMAVHHLPWEQRVSIRFWHKAFPGTIVPQCVFWDMDPKATHPGQWNTSGCETSDKEETQTICLCDHLTFFAVLMVSSPEVGQIHQEYLTLLTYIGCVISAVASFFTIFFFLCSRKNQRDHIVYVHMNLLWAIFILDMSFLISVPLAPAGGGTACKAGAMFLHFGVLACLTWMGIEGYSLYQLVIEVFSPYIKHFLLRLCLVGWGLPIGIVSLIFVIDQSYYGPFPWKVYDSSGGITNATICWITKTEINNYLNLGFLSLVLFFNTIMLAVMVREILKMKHRDHHWEYVVMLLGLSCVLGIPWGLAFFSFASGTFKLVAVYLFTILNSLQGFLIFLWYLAKVLQYRRSSSMQCSTSNSIKLHSNSTSI</sequence>
<dbReference type="Proteomes" id="UP001142489">
    <property type="component" value="Unassembled WGS sequence"/>
</dbReference>
<keyword evidence="9 24" id="KW-0732">Signal</keyword>
<feature type="transmembrane region" description="Helical" evidence="23">
    <location>
        <begin position="605"/>
        <end position="627"/>
    </location>
</feature>
<evidence type="ECO:0000256" key="22">
    <source>
        <dbReference type="ARBA" id="ARBA00093505"/>
    </source>
</evidence>
<evidence type="ECO:0000256" key="3">
    <source>
        <dbReference type="ARBA" id="ARBA00004651"/>
    </source>
</evidence>
<comment type="subcellular location">
    <subcellularLocation>
        <location evidence="3">Cell membrane</location>
        <topology evidence="3">Multi-pass membrane protein</topology>
    </subcellularLocation>
    <subcellularLocation>
        <location evidence="1">Membrane raft</location>
    </subcellularLocation>
    <subcellularLocation>
        <location evidence="2">Secreted</location>
    </subcellularLocation>
</comment>
<evidence type="ECO:0000256" key="13">
    <source>
        <dbReference type="ARBA" id="ARBA00022902"/>
    </source>
</evidence>
<feature type="transmembrane region" description="Helical" evidence="23">
    <location>
        <begin position="404"/>
        <end position="428"/>
    </location>
</feature>
<evidence type="ECO:0000256" key="20">
    <source>
        <dbReference type="ARBA" id="ARBA00023224"/>
    </source>
</evidence>
<evidence type="ECO:0000256" key="12">
    <source>
        <dbReference type="ARBA" id="ARBA00022889"/>
    </source>
</evidence>
<evidence type="ECO:0000256" key="5">
    <source>
        <dbReference type="ARBA" id="ARBA00022475"/>
    </source>
</evidence>
<dbReference type="GO" id="GO:0005886">
    <property type="term" value="C:plasma membrane"/>
    <property type="evidence" value="ECO:0007669"/>
    <property type="project" value="UniProtKB-SubCell"/>
</dbReference>
<keyword evidence="28" id="KW-1185">Reference proteome</keyword>
<dbReference type="InterPro" id="IPR057244">
    <property type="entry name" value="GAIN_B"/>
</dbReference>
<keyword evidence="7" id="KW-0358">Heparin-binding</keyword>
<keyword evidence="6" id="KW-0964">Secreted</keyword>
<dbReference type="OrthoDB" id="8951579at2759"/>
<protein>
    <recommendedName>
        <fullName evidence="4">Adhesion G-protein coupled receptor G1</fullName>
    </recommendedName>
    <alternativeName>
        <fullName evidence="21">G-protein coupled receptor 56</fullName>
    </alternativeName>
</protein>
<feature type="transmembrane region" description="Helical" evidence="23">
    <location>
        <begin position="633"/>
        <end position="656"/>
    </location>
</feature>
<dbReference type="PROSITE" id="PS50221">
    <property type="entry name" value="GAIN_B"/>
    <property type="match status" value="1"/>
</dbReference>
<dbReference type="PANTHER" id="PTHR12011">
    <property type="entry name" value="ADHESION G-PROTEIN COUPLED RECEPTOR"/>
    <property type="match status" value="1"/>
</dbReference>
<keyword evidence="8 23" id="KW-0812">Transmembrane</keyword>
<keyword evidence="14 23" id="KW-1133">Transmembrane helix</keyword>
<keyword evidence="16 23" id="KW-0472">Membrane</keyword>
<evidence type="ECO:0000256" key="16">
    <source>
        <dbReference type="ARBA" id="ARBA00023136"/>
    </source>
</evidence>
<evidence type="ECO:0000256" key="7">
    <source>
        <dbReference type="ARBA" id="ARBA00022674"/>
    </source>
</evidence>
<dbReference type="GO" id="GO:0007399">
    <property type="term" value="P:nervous system development"/>
    <property type="evidence" value="ECO:0007669"/>
    <property type="project" value="UniProtKB-KW"/>
</dbReference>
<comment type="caution">
    <text evidence="27">The sequence shown here is derived from an EMBL/GenBank/DDBJ whole genome shotgun (WGS) entry which is preliminary data.</text>
</comment>
<evidence type="ECO:0000256" key="10">
    <source>
        <dbReference type="ARBA" id="ARBA00022782"/>
    </source>
</evidence>
<dbReference type="InterPro" id="IPR000832">
    <property type="entry name" value="GPCR_2_secretin-like"/>
</dbReference>
<feature type="domain" description="GAIN-B" evidence="25">
    <location>
        <begin position="240"/>
        <end position="397"/>
    </location>
</feature>
<evidence type="ECO:0000256" key="24">
    <source>
        <dbReference type="SAM" id="SignalP"/>
    </source>
</evidence>
<keyword evidence="19" id="KW-0325">Glycoprotein</keyword>
<keyword evidence="12" id="KW-0130">Cell adhesion</keyword>
<keyword evidence="15" id="KW-0297">G-protein coupled receptor</keyword>
<evidence type="ECO:0000256" key="17">
    <source>
        <dbReference type="ARBA" id="ARBA00023157"/>
    </source>
</evidence>
<proteinExistence type="predicted"/>
<organism evidence="27 28">
    <name type="scientific">Phrynocephalus forsythii</name>
    <dbReference type="NCBI Taxonomy" id="171643"/>
    <lineage>
        <taxon>Eukaryota</taxon>
        <taxon>Metazoa</taxon>
        <taxon>Chordata</taxon>
        <taxon>Craniata</taxon>
        <taxon>Vertebrata</taxon>
        <taxon>Euteleostomi</taxon>
        <taxon>Lepidosauria</taxon>
        <taxon>Squamata</taxon>
        <taxon>Bifurcata</taxon>
        <taxon>Unidentata</taxon>
        <taxon>Episquamata</taxon>
        <taxon>Toxicofera</taxon>
        <taxon>Iguania</taxon>
        <taxon>Acrodonta</taxon>
        <taxon>Agamidae</taxon>
        <taxon>Agaminae</taxon>
        <taxon>Phrynocephalus</taxon>
    </lineage>
</organism>
<dbReference type="GO" id="GO:0008201">
    <property type="term" value="F:heparin binding"/>
    <property type="evidence" value="ECO:0007669"/>
    <property type="project" value="UniProtKB-KW"/>
</dbReference>
<reference evidence="27" key="1">
    <citation type="journal article" date="2023" name="DNA Res.">
        <title>Chromosome-level genome assembly of Phrynocephalus forsythii using third-generation DNA sequencing and Hi-C analysis.</title>
        <authorList>
            <person name="Qi Y."/>
            <person name="Zhao W."/>
            <person name="Zhao Y."/>
            <person name="Niu C."/>
            <person name="Cao S."/>
            <person name="Zhang Y."/>
        </authorList>
    </citation>
    <scope>NUCLEOTIDE SEQUENCE</scope>
    <source>
        <tissue evidence="27">Muscle</tissue>
    </source>
</reference>
<dbReference type="GO" id="GO:0007155">
    <property type="term" value="P:cell adhesion"/>
    <property type="evidence" value="ECO:0007669"/>
    <property type="project" value="UniProtKB-KW"/>
</dbReference>
<keyword evidence="13" id="KW-0524">Neurogenesis</keyword>
<evidence type="ECO:0000256" key="9">
    <source>
        <dbReference type="ARBA" id="ARBA00022729"/>
    </source>
</evidence>
<name>A0A9Q0XI29_9SAUR</name>
<dbReference type="SMART" id="SM00303">
    <property type="entry name" value="GPS"/>
    <property type="match status" value="1"/>
</dbReference>
<evidence type="ECO:0000256" key="21">
    <source>
        <dbReference type="ARBA" id="ARBA00033134"/>
    </source>
</evidence>
<dbReference type="InterPro" id="IPR000203">
    <property type="entry name" value="GPS"/>
</dbReference>
<dbReference type="Gene3D" id="2.60.220.50">
    <property type="match status" value="1"/>
</dbReference>
<dbReference type="EMBL" id="JAPFRF010000013">
    <property type="protein sequence ID" value="KAJ7312130.1"/>
    <property type="molecule type" value="Genomic_DNA"/>
</dbReference>
<feature type="transmembrane region" description="Helical" evidence="23">
    <location>
        <begin position="473"/>
        <end position="491"/>
    </location>
</feature>
<dbReference type="PROSITE" id="PS50261">
    <property type="entry name" value="G_PROTEIN_RECEP_F2_4"/>
    <property type="match status" value="1"/>
</dbReference>
<evidence type="ECO:0000259" key="26">
    <source>
        <dbReference type="PROSITE" id="PS50261"/>
    </source>
</evidence>
<dbReference type="InterPro" id="IPR046338">
    <property type="entry name" value="GAIN_dom_sf"/>
</dbReference>
<evidence type="ECO:0000256" key="2">
    <source>
        <dbReference type="ARBA" id="ARBA00004613"/>
    </source>
</evidence>
<feature type="domain" description="G-protein coupled receptors family 2 profile 2" evidence="26">
    <location>
        <begin position="405"/>
        <end position="658"/>
    </location>
</feature>
<evidence type="ECO:0000313" key="28">
    <source>
        <dbReference type="Proteomes" id="UP001142489"/>
    </source>
</evidence>
<evidence type="ECO:0000256" key="4">
    <source>
        <dbReference type="ARBA" id="ARBA00019701"/>
    </source>
</evidence>
<dbReference type="InterPro" id="IPR040679">
    <property type="entry name" value="PLL"/>
</dbReference>
<keyword evidence="17" id="KW-1015">Disulfide bond</keyword>
<keyword evidence="11" id="KW-0832">Ubl conjugation</keyword>
<evidence type="ECO:0000256" key="11">
    <source>
        <dbReference type="ARBA" id="ARBA00022843"/>
    </source>
</evidence>
<evidence type="ECO:0000256" key="19">
    <source>
        <dbReference type="ARBA" id="ARBA00023180"/>
    </source>
</evidence>
<gene>
    <name evidence="27" type="ORF">JRQ81_006473</name>
</gene>
<dbReference type="Pfam" id="PF18587">
    <property type="entry name" value="PLL"/>
    <property type="match status" value="1"/>
</dbReference>
<dbReference type="Pfam" id="PF01825">
    <property type="entry name" value="GPS"/>
    <property type="match status" value="1"/>
</dbReference>
<evidence type="ECO:0000256" key="18">
    <source>
        <dbReference type="ARBA" id="ARBA00023170"/>
    </source>
</evidence>
<comment type="subunit">
    <text evidence="22">Heterodimer of 2 chains generated by proteolytic processing; the large extracellular N-terminal fragment (ADGRG1 NT) and the membrane-bound C-terminal fragment (ADGRG1-CT) predominantly remain associated and non-covalently linked. ADGRG1 NT self-associates in a trans-trans manner; the homophilic interaction enhances receptor signaling. Interacts with TGM2. Interacts with heparin; leading to the reduction of ADGRG1 shedding. Interacts with COL3A1. Part of a GPCR-tetraspanin complex at least consisting of ADGRG1, CD81, eventually CD9, and GNA11 in which CD81 is enhancing the association of ADGRG1 with GNA11.</text>
</comment>
<dbReference type="Pfam" id="PF00002">
    <property type="entry name" value="7tm_2"/>
    <property type="match status" value="1"/>
</dbReference>
<evidence type="ECO:0000256" key="15">
    <source>
        <dbReference type="ARBA" id="ARBA00023040"/>
    </source>
</evidence>
<keyword evidence="10" id="KW-0221">Differentiation</keyword>
<evidence type="ECO:0000256" key="1">
    <source>
        <dbReference type="ARBA" id="ARBA00004285"/>
    </source>
</evidence>
<feature type="transmembrane region" description="Helical" evidence="23">
    <location>
        <begin position="440"/>
        <end position="461"/>
    </location>
</feature>
<dbReference type="GO" id="GO:0004930">
    <property type="term" value="F:G protein-coupled receptor activity"/>
    <property type="evidence" value="ECO:0007669"/>
    <property type="project" value="UniProtKB-KW"/>
</dbReference>
<dbReference type="InterPro" id="IPR003910">
    <property type="entry name" value="GPR1/GPR3/GPR5"/>
</dbReference>
<dbReference type="GO" id="GO:0007166">
    <property type="term" value="P:cell surface receptor signaling pathway"/>
    <property type="evidence" value="ECO:0007669"/>
    <property type="project" value="InterPro"/>
</dbReference>
<dbReference type="GO" id="GO:0005576">
    <property type="term" value="C:extracellular region"/>
    <property type="evidence" value="ECO:0007669"/>
    <property type="project" value="UniProtKB-SubCell"/>
</dbReference>
<evidence type="ECO:0000259" key="25">
    <source>
        <dbReference type="PROSITE" id="PS50221"/>
    </source>
</evidence>
<dbReference type="GO" id="GO:0030154">
    <property type="term" value="P:cell differentiation"/>
    <property type="evidence" value="ECO:0007669"/>
    <property type="project" value="UniProtKB-KW"/>
</dbReference>
<evidence type="ECO:0000256" key="8">
    <source>
        <dbReference type="ARBA" id="ARBA00022692"/>
    </source>
</evidence>
<evidence type="ECO:0000256" key="14">
    <source>
        <dbReference type="ARBA" id="ARBA00022989"/>
    </source>
</evidence>
<dbReference type="GO" id="GO:0045121">
    <property type="term" value="C:membrane raft"/>
    <property type="evidence" value="ECO:0007669"/>
    <property type="project" value="UniProtKB-SubCell"/>
</dbReference>
<dbReference type="PRINTS" id="PR01422">
    <property type="entry name" value="GPR56ORPHANR"/>
</dbReference>
<dbReference type="PRINTS" id="PR00249">
    <property type="entry name" value="GPCRSECRETIN"/>
</dbReference>
<feature type="signal peptide" evidence="24">
    <location>
        <begin position="1"/>
        <end position="17"/>
    </location>
</feature>
<feature type="chain" id="PRO_5040219205" description="Adhesion G-protein coupled receptor G1" evidence="24">
    <location>
        <begin position="18"/>
        <end position="684"/>
    </location>
</feature>